<organism evidence="4 5">
    <name type="scientific">Hymenolepis diminuta</name>
    <name type="common">Rat tapeworm</name>
    <dbReference type="NCBI Taxonomy" id="6216"/>
    <lineage>
        <taxon>Eukaryota</taxon>
        <taxon>Metazoa</taxon>
        <taxon>Spiralia</taxon>
        <taxon>Lophotrochozoa</taxon>
        <taxon>Platyhelminthes</taxon>
        <taxon>Cestoda</taxon>
        <taxon>Eucestoda</taxon>
        <taxon>Cyclophyllidea</taxon>
        <taxon>Hymenolepididae</taxon>
        <taxon>Hymenolepis</taxon>
    </lineage>
</organism>
<keyword evidence="2" id="KW-1133">Transmembrane helix</keyword>
<feature type="compositionally biased region" description="Low complexity" evidence="1">
    <location>
        <begin position="270"/>
        <end position="279"/>
    </location>
</feature>
<sequence length="286" mass="31490">MWFTQLVVPVILVLCIYDVQPRGNRPKVRNLHKKHPTSFSKMKMSSGLSLDRKRALLSAGGLASMYIGFKLASHHDLSRYTICEGPRREPGPDSESREYQYTVCPSHLRYCCPSELYKGERCCAGRSYYTYSPSRGKVIGSLFGTLMVILNIGLVVYFCCLRRRSKAADAAAYHDPDEVYSLPTPHHQFTPTGTAVTIGGYTPAIDPQVHTYPVPVGPYPSYYPENPPPSYFASTGGTQPPPYPDVISPNQPSCPPIPPTDNTSAPPYPTTSTLPSSLPIGSGWRA</sequence>
<dbReference type="EMBL" id="CABIJS010000256">
    <property type="protein sequence ID" value="VUZ48040.1"/>
    <property type="molecule type" value="Genomic_DNA"/>
</dbReference>
<keyword evidence="2" id="KW-0812">Transmembrane</keyword>
<accession>A0A564YLJ5</accession>
<keyword evidence="5" id="KW-1185">Reference proteome</keyword>
<name>A0A564YLJ5_HYMDI</name>
<protein>
    <recommendedName>
        <fullName evidence="6">CX domain-containing protein</fullName>
    </recommendedName>
</protein>
<evidence type="ECO:0008006" key="6">
    <source>
        <dbReference type="Google" id="ProtNLM"/>
    </source>
</evidence>
<proteinExistence type="predicted"/>
<evidence type="ECO:0000313" key="4">
    <source>
        <dbReference type="EMBL" id="VUZ48040.1"/>
    </source>
</evidence>
<feature type="chain" id="PRO_5022126087" description="CX domain-containing protein" evidence="3">
    <location>
        <begin position="22"/>
        <end position="286"/>
    </location>
</feature>
<feature type="signal peptide" evidence="3">
    <location>
        <begin position="1"/>
        <end position="21"/>
    </location>
</feature>
<feature type="transmembrane region" description="Helical" evidence="2">
    <location>
        <begin position="138"/>
        <end position="160"/>
    </location>
</feature>
<feature type="region of interest" description="Disordered" evidence="1">
    <location>
        <begin position="228"/>
        <end position="286"/>
    </location>
</feature>
<evidence type="ECO:0000256" key="2">
    <source>
        <dbReference type="SAM" id="Phobius"/>
    </source>
</evidence>
<evidence type="ECO:0000256" key="1">
    <source>
        <dbReference type="SAM" id="MobiDB-lite"/>
    </source>
</evidence>
<keyword evidence="3" id="KW-0732">Signal</keyword>
<keyword evidence="2" id="KW-0472">Membrane</keyword>
<dbReference type="Proteomes" id="UP000321570">
    <property type="component" value="Unassembled WGS sequence"/>
</dbReference>
<reference evidence="4 5" key="1">
    <citation type="submission" date="2019-07" db="EMBL/GenBank/DDBJ databases">
        <authorList>
            <person name="Jastrzebski P J."/>
            <person name="Paukszto L."/>
            <person name="Jastrzebski P J."/>
        </authorList>
    </citation>
    <scope>NUCLEOTIDE SEQUENCE [LARGE SCALE GENOMIC DNA]</scope>
    <source>
        <strain evidence="4 5">WMS-il1</strain>
    </source>
</reference>
<gene>
    <name evidence="4" type="ORF">WMSIL1_LOCUS7370</name>
</gene>
<evidence type="ECO:0000313" key="5">
    <source>
        <dbReference type="Proteomes" id="UP000321570"/>
    </source>
</evidence>
<dbReference type="AlphaFoldDB" id="A0A564YLJ5"/>
<evidence type="ECO:0000256" key="3">
    <source>
        <dbReference type="SAM" id="SignalP"/>
    </source>
</evidence>